<dbReference type="EMBL" id="OV696704">
    <property type="protein sequence ID" value="CAH1251499.1"/>
    <property type="molecule type" value="Genomic_DNA"/>
</dbReference>
<sequence>MLERCLAVVVVLASVALQESSCGSNPQHWQFGHWYGKRDPTYTSGKPLSEGGIIGNPDDAERLITKLLQLAQNSVTSEEPVQHVPMALPPRSVTSAQRYPYSDDEINQHGRDLSAIVEGLLQSESPFWRAVAEELMKQSLLLDGTRQGTAKRSFASAARWRRSAARAEGPYQEPMFFK</sequence>
<dbReference type="OrthoDB" id="10002655at2759"/>
<organism evidence="2 3">
    <name type="scientific">Branchiostoma lanceolatum</name>
    <name type="common">Common lancelet</name>
    <name type="synonym">Amphioxus lanceolatum</name>
    <dbReference type="NCBI Taxonomy" id="7740"/>
    <lineage>
        <taxon>Eukaryota</taxon>
        <taxon>Metazoa</taxon>
        <taxon>Chordata</taxon>
        <taxon>Cephalochordata</taxon>
        <taxon>Leptocardii</taxon>
        <taxon>Amphioxiformes</taxon>
        <taxon>Branchiostomatidae</taxon>
        <taxon>Branchiostoma</taxon>
    </lineage>
</organism>
<dbReference type="OMA" id="PYQEPMF"/>
<feature type="chain" id="PRO_5035482982" evidence="1">
    <location>
        <begin position="23"/>
        <end position="178"/>
    </location>
</feature>
<feature type="signal peptide" evidence="1">
    <location>
        <begin position="1"/>
        <end position="22"/>
    </location>
</feature>
<keyword evidence="3" id="KW-1185">Reference proteome</keyword>
<dbReference type="Proteomes" id="UP000838412">
    <property type="component" value="Chromosome 19"/>
</dbReference>
<evidence type="ECO:0000313" key="2">
    <source>
        <dbReference type="EMBL" id="CAH1251499.1"/>
    </source>
</evidence>
<gene>
    <name evidence="2" type="primary">Hypp9080</name>
    <name evidence="2" type="ORF">BLAG_LOCUS11869</name>
</gene>
<name>A0A8J9ZE61_BRALA</name>
<proteinExistence type="predicted"/>
<keyword evidence="1" id="KW-0732">Signal</keyword>
<accession>A0A8J9ZE61</accession>
<dbReference type="AlphaFoldDB" id="A0A8J9ZE61"/>
<protein>
    <submittedName>
        <fullName evidence="2">Hypp9080 protein</fullName>
    </submittedName>
</protein>
<evidence type="ECO:0000256" key="1">
    <source>
        <dbReference type="SAM" id="SignalP"/>
    </source>
</evidence>
<evidence type="ECO:0000313" key="3">
    <source>
        <dbReference type="Proteomes" id="UP000838412"/>
    </source>
</evidence>
<reference evidence="2" key="1">
    <citation type="submission" date="2022-01" db="EMBL/GenBank/DDBJ databases">
        <authorList>
            <person name="Braso-Vives M."/>
        </authorList>
    </citation>
    <scope>NUCLEOTIDE SEQUENCE</scope>
</reference>